<comment type="similarity">
    <text evidence="1 2">Belongs to the RTX toxin acyltransferase family.</text>
</comment>
<evidence type="ECO:0000256" key="2">
    <source>
        <dbReference type="RuleBase" id="RU368102"/>
    </source>
</evidence>
<sequence>MSDIENKNEASLNAENQEKPSPEVLAAVEEMRTKIRESFGKIAMTMMMLPRYRHQTIADLQHLVLDPLVQNRIALAYPGEKKEDELQDLVGMAIWASVSEEVDAKIRDQIKGGTYPVRLKSEDWNSGEINWLFDVIAPNKDATAKVIRNFKQVVKEGDLKIHPLVAKLVEPSVLEGMGAMPTKRKEKELH</sequence>
<dbReference type="EC" id="2.3.1.-" evidence="2"/>
<dbReference type="GO" id="GO:0005737">
    <property type="term" value="C:cytoplasm"/>
    <property type="evidence" value="ECO:0007669"/>
    <property type="project" value="UniProtKB-SubCell"/>
</dbReference>
<evidence type="ECO:0000256" key="3">
    <source>
        <dbReference type="SAM" id="MobiDB-lite"/>
    </source>
</evidence>
<protein>
    <recommendedName>
        <fullName evidence="2">RTX toxin-activating lysine-acyltransferase</fullName>
        <ecNumber evidence="2">2.3.1.-</ecNumber>
    </recommendedName>
</protein>
<accession>A0A128ETC6</accession>
<dbReference type="Proteomes" id="UP000073601">
    <property type="component" value="Unassembled WGS sequence"/>
</dbReference>
<dbReference type="AlphaFoldDB" id="A0A128ETC6"/>
<comment type="function">
    <text evidence="2">Involved in fatty acylation of protoxin at internal lysine residues, thereby converting it to the active toxin.</text>
</comment>
<gene>
    <name evidence="4" type="ORF">GMA8713_00321</name>
</gene>
<dbReference type="OrthoDB" id="8596436at2"/>
<dbReference type="Pfam" id="PF02794">
    <property type="entry name" value="HlyC"/>
    <property type="match status" value="1"/>
</dbReference>
<dbReference type="EMBL" id="FIZY01000002">
    <property type="protein sequence ID" value="CZF77829.1"/>
    <property type="molecule type" value="Genomic_DNA"/>
</dbReference>
<evidence type="ECO:0000313" key="5">
    <source>
        <dbReference type="Proteomes" id="UP000073601"/>
    </source>
</evidence>
<dbReference type="GO" id="GO:0009404">
    <property type="term" value="P:toxin metabolic process"/>
    <property type="evidence" value="ECO:0007669"/>
    <property type="project" value="UniProtKB-UniRule"/>
</dbReference>
<keyword evidence="2" id="KW-0963">Cytoplasm</keyword>
<dbReference type="RefSeq" id="WP_062705104.1">
    <property type="nucleotide sequence ID" value="NZ_CAWRCI010000002.1"/>
</dbReference>
<feature type="region of interest" description="Disordered" evidence="3">
    <location>
        <begin position="1"/>
        <end position="22"/>
    </location>
</feature>
<evidence type="ECO:0000256" key="1">
    <source>
        <dbReference type="ARBA" id="ARBA00005686"/>
    </source>
</evidence>
<keyword evidence="5" id="KW-1185">Reference proteome</keyword>
<reference evidence="5" key="1">
    <citation type="submission" date="2016-02" db="EMBL/GenBank/DDBJ databases">
        <authorList>
            <person name="Rodrigo-Torres Lidia"/>
            <person name="Arahal R.David."/>
        </authorList>
    </citation>
    <scope>NUCLEOTIDE SEQUENCE [LARGE SCALE GENOMIC DNA]</scope>
    <source>
        <strain evidence="5">CECT 8713</strain>
    </source>
</reference>
<keyword evidence="2 4" id="KW-0012">Acyltransferase</keyword>
<evidence type="ECO:0000313" key="4">
    <source>
        <dbReference type="EMBL" id="CZF77829.1"/>
    </source>
</evidence>
<dbReference type="GO" id="GO:0016746">
    <property type="term" value="F:acyltransferase activity"/>
    <property type="evidence" value="ECO:0007669"/>
    <property type="project" value="UniProtKB-UniRule"/>
</dbReference>
<dbReference type="InterPro" id="IPR003996">
    <property type="entry name" value="RTX_toxin-activating_protC_bac"/>
</dbReference>
<proteinExistence type="inferred from homology"/>
<organism evidence="4 5">
    <name type="scientific">Grimontia marina</name>
    <dbReference type="NCBI Taxonomy" id="646534"/>
    <lineage>
        <taxon>Bacteria</taxon>
        <taxon>Pseudomonadati</taxon>
        <taxon>Pseudomonadota</taxon>
        <taxon>Gammaproteobacteria</taxon>
        <taxon>Vibrionales</taxon>
        <taxon>Vibrionaceae</taxon>
        <taxon>Grimontia</taxon>
    </lineage>
</organism>
<name>A0A128ETC6_9GAMM</name>
<keyword evidence="2 4" id="KW-0808">Transferase</keyword>
<comment type="subcellular location">
    <subcellularLocation>
        <location evidence="2">Cytoplasm</location>
    </subcellularLocation>
</comment>
<dbReference type="GO" id="GO:0031640">
    <property type="term" value="P:killing of cells of another organism"/>
    <property type="evidence" value="ECO:0007669"/>
    <property type="project" value="UniProtKB-KW"/>
</dbReference>
<keyword evidence="2" id="KW-0204">Cytolysis</keyword>